<dbReference type="AlphaFoldDB" id="A0A5B7G169"/>
<dbReference type="EMBL" id="VSRR010011865">
    <property type="protein sequence ID" value="MPC53770.1"/>
    <property type="molecule type" value="Genomic_DNA"/>
</dbReference>
<name>A0A5B7G169_PORTR</name>
<protein>
    <submittedName>
        <fullName evidence="1">Uncharacterized protein</fullName>
    </submittedName>
</protein>
<comment type="caution">
    <text evidence="1">The sequence shown here is derived from an EMBL/GenBank/DDBJ whole genome shotgun (WGS) entry which is preliminary data.</text>
</comment>
<proteinExistence type="predicted"/>
<accession>A0A5B7G169</accession>
<keyword evidence="2" id="KW-1185">Reference proteome</keyword>
<sequence>MSVTHVAGDNMNLLGTITCQVSVETRSTTERIYIAEGVQQLYLPLESCKALHLIHHTFPSPFKRVHSRAFR</sequence>
<dbReference type="Proteomes" id="UP000324222">
    <property type="component" value="Unassembled WGS sequence"/>
</dbReference>
<organism evidence="1 2">
    <name type="scientific">Portunus trituberculatus</name>
    <name type="common">Swimming crab</name>
    <name type="synonym">Neptunus trituberculatus</name>
    <dbReference type="NCBI Taxonomy" id="210409"/>
    <lineage>
        <taxon>Eukaryota</taxon>
        <taxon>Metazoa</taxon>
        <taxon>Ecdysozoa</taxon>
        <taxon>Arthropoda</taxon>
        <taxon>Crustacea</taxon>
        <taxon>Multicrustacea</taxon>
        <taxon>Malacostraca</taxon>
        <taxon>Eumalacostraca</taxon>
        <taxon>Eucarida</taxon>
        <taxon>Decapoda</taxon>
        <taxon>Pleocyemata</taxon>
        <taxon>Brachyura</taxon>
        <taxon>Eubrachyura</taxon>
        <taxon>Portunoidea</taxon>
        <taxon>Portunidae</taxon>
        <taxon>Portuninae</taxon>
        <taxon>Portunus</taxon>
    </lineage>
</organism>
<gene>
    <name evidence="1" type="ORF">E2C01_047668</name>
</gene>
<evidence type="ECO:0000313" key="1">
    <source>
        <dbReference type="EMBL" id="MPC53770.1"/>
    </source>
</evidence>
<evidence type="ECO:0000313" key="2">
    <source>
        <dbReference type="Proteomes" id="UP000324222"/>
    </source>
</evidence>
<reference evidence="1 2" key="1">
    <citation type="submission" date="2019-05" db="EMBL/GenBank/DDBJ databases">
        <title>Another draft genome of Portunus trituberculatus and its Hox gene families provides insights of decapod evolution.</title>
        <authorList>
            <person name="Jeong J.-H."/>
            <person name="Song I."/>
            <person name="Kim S."/>
            <person name="Choi T."/>
            <person name="Kim D."/>
            <person name="Ryu S."/>
            <person name="Kim W."/>
        </authorList>
    </citation>
    <scope>NUCLEOTIDE SEQUENCE [LARGE SCALE GENOMIC DNA]</scope>
    <source>
        <tissue evidence="1">Muscle</tissue>
    </source>
</reference>